<evidence type="ECO:0000313" key="2">
    <source>
        <dbReference type="Proteomes" id="UP000494301"/>
    </source>
</evidence>
<name>A0A6J5IS06_9BURK</name>
<dbReference type="Proteomes" id="UP000494301">
    <property type="component" value="Unassembled WGS sequence"/>
</dbReference>
<dbReference type="EMBL" id="CABWIL020000005">
    <property type="protein sequence ID" value="CAB3962271.1"/>
    <property type="molecule type" value="Genomic_DNA"/>
</dbReference>
<gene>
    <name evidence="1" type="ORF">BLA3211_01657</name>
</gene>
<reference evidence="1 2" key="1">
    <citation type="submission" date="2020-04" db="EMBL/GenBank/DDBJ databases">
        <authorList>
            <person name="Depoorter E."/>
        </authorList>
    </citation>
    <scope>NUCLEOTIDE SEQUENCE [LARGE SCALE GENOMIC DNA]</scope>
    <source>
        <strain evidence="1 2">BCC0217</strain>
    </source>
</reference>
<dbReference type="AlphaFoldDB" id="A0A6J5IS06"/>
<organism evidence="1 2">
    <name type="scientific">Burkholderia aenigmatica</name>
    <dbReference type="NCBI Taxonomy" id="2015348"/>
    <lineage>
        <taxon>Bacteria</taxon>
        <taxon>Pseudomonadati</taxon>
        <taxon>Pseudomonadota</taxon>
        <taxon>Betaproteobacteria</taxon>
        <taxon>Burkholderiales</taxon>
        <taxon>Burkholderiaceae</taxon>
        <taxon>Burkholderia</taxon>
        <taxon>Burkholderia cepacia complex</taxon>
    </lineage>
</organism>
<protein>
    <submittedName>
        <fullName evidence="1">Uncharacterized protein</fullName>
    </submittedName>
</protein>
<evidence type="ECO:0000313" key="1">
    <source>
        <dbReference type="EMBL" id="CAB3962271.1"/>
    </source>
</evidence>
<accession>A0A6J5IS06</accession>
<proteinExistence type="predicted"/>
<sequence length="61" mass="6591">MSDHVRELRLDVTVYGNASYASIWTCDATTNKVGPVPIDEGDDIVDVVRKLLTTALADAKA</sequence>